<dbReference type="Proteomes" id="UP000839596">
    <property type="component" value="Unassembled WGS sequence"/>
</dbReference>
<name>A0A5Y2YE87_SALET</name>
<dbReference type="EMBL" id="AAIOLQ010000005">
    <property type="protein sequence ID" value="ECG4536791.1"/>
    <property type="molecule type" value="Genomic_DNA"/>
</dbReference>
<dbReference type="EMBL" id="DAASZT010000004">
    <property type="protein sequence ID" value="HAE7704309.1"/>
    <property type="molecule type" value="Genomic_DNA"/>
</dbReference>
<dbReference type="EMBL" id="DAASXX010000066">
    <property type="protein sequence ID" value="HAE7520135.1"/>
    <property type="molecule type" value="Genomic_DNA"/>
</dbReference>
<dbReference type="Pfam" id="PF13518">
    <property type="entry name" value="HTH_28"/>
    <property type="match status" value="1"/>
</dbReference>
<evidence type="ECO:0000313" key="4">
    <source>
        <dbReference type="EMBL" id="HAC6946882.1"/>
    </source>
</evidence>
<dbReference type="EMBL" id="DAASLT010000009">
    <property type="protein sequence ID" value="HAE6051980.1"/>
    <property type="molecule type" value="Genomic_DNA"/>
</dbReference>
<gene>
    <name evidence="3" type="ORF">E0S65_08810</name>
    <name evidence="4" type="ORF">G0D41_06765</name>
    <name evidence="5" type="ORF">G4I76_003812</name>
    <name evidence="6" type="ORF">G4P10_004673</name>
    <name evidence="7" type="ORF">G4P47_003300</name>
</gene>
<dbReference type="InterPro" id="IPR010921">
    <property type="entry name" value="Trp_repressor/repl_initiator"/>
</dbReference>
<reference evidence="3" key="3">
    <citation type="submission" date="2019-03" db="EMBL/GenBank/DDBJ databases">
        <authorList>
            <person name="Ashton P.M."/>
            <person name="Dallman T."/>
            <person name="Nair S."/>
            <person name="De Pinna E."/>
            <person name="Peters T."/>
            <person name="Grant K."/>
        </authorList>
    </citation>
    <scope>NUCLEOTIDE SEQUENCE [LARGE SCALE GENOMIC DNA]</scope>
    <source>
        <strain evidence="3">314986</strain>
    </source>
</reference>
<dbReference type="InterPro" id="IPR055247">
    <property type="entry name" value="InsJ-like_HTH"/>
</dbReference>
<organism evidence="3">
    <name type="scientific">Salmonella enterica subsp. enterica serovar Javiana</name>
    <dbReference type="NCBI Taxonomy" id="363569"/>
    <lineage>
        <taxon>Bacteria</taxon>
        <taxon>Pseudomonadati</taxon>
        <taxon>Pseudomonadota</taxon>
        <taxon>Gammaproteobacteria</taxon>
        <taxon>Enterobacterales</taxon>
        <taxon>Enterobacteriaceae</taxon>
        <taxon>Salmonella</taxon>
    </lineage>
</organism>
<evidence type="ECO:0000259" key="2">
    <source>
        <dbReference type="Pfam" id="PF13518"/>
    </source>
</evidence>
<accession>A0A5Y2YE87</accession>
<evidence type="ECO:0000256" key="1">
    <source>
        <dbReference type="ARBA" id="ARBA00038232"/>
    </source>
</evidence>
<dbReference type="GO" id="GO:0043565">
    <property type="term" value="F:sequence-specific DNA binding"/>
    <property type="evidence" value="ECO:0007669"/>
    <property type="project" value="InterPro"/>
</dbReference>
<feature type="domain" description="Insertion element IS150 protein InsJ-like helix-turn-helix" evidence="2">
    <location>
        <begin position="10"/>
        <end position="54"/>
    </location>
</feature>
<dbReference type="AlphaFoldDB" id="A0A5Y2YE87"/>
<reference evidence="4" key="2">
    <citation type="submission" date="2018-07" db="EMBL/GenBank/DDBJ databases">
        <authorList>
            <consortium name="NCBI Pathogen Detection Project"/>
        </authorList>
    </citation>
    <scope>NUCLEOTIDE SEQUENCE</scope>
    <source>
        <strain evidence="6">09-0793</strain>
        <strain evidence="5">12-2229</strain>
        <strain evidence="7">13-4047</strain>
        <strain evidence="4">13-7331</strain>
    </source>
</reference>
<evidence type="ECO:0000313" key="3">
    <source>
        <dbReference type="EMBL" id="ECG4536791.1"/>
    </source>
</evidence>
<dbReference type="InterPro" id="IPR036388">
    <property type="entry name" value="WH-like_DNA-bd_sf"/>
</dbReference>
<dbReference type="SUPFAM" id="SSF48295">
    <property type="entry name" value="TrpR-like"/>
    <property type="match status" value="2"/>
</dbReference>
<comment type="caution">
    <text evidence="3">The sequence shown here is derived from an EMBL/GenBank/DDBJ whole genome shotgun (WGS) entry which is preliminary data.</text>
</comment>
<protein>
    <submittedName>
        <fullName evidence="3">Transposase</fullName>
    </submittedName>
</protein>
<reference evidence="4" key="1">
    <citation type="journal article" date="2018" name="Genome Biol.">
        <title>SKESA: strategic k-mer extension for scrupulous assemblies.</title>
        <authorList>
            <person name="Souvorov A."/>
            <person name="Agarwala R."/>
            <person name="Lipman D.J."/>
        </authorList>
    </citation>
    <scope>NUCLEOTIDE SEQUENCE</scope>
    <source>
        <strain evidence="6">09-0793</strain>
        <strain evidence="5">12-2229</strain>
        <strain evidence="7">13-4047</strain>
        <strain evidence="4">13-7331</strain>
    </source>
</reference>
<sequence>MGKPHYTLEFRIAVVKYYLSGQGGMKRTAAHFGLHKSTVSHWVASWQQHGIDGITWKVAGYSPEFKLIVVKTLQKEHLSFREAAVRFNISDNKVVKRWFDAYEAVGKSGLQKRKRCHVK</sequence>
<evidence type="ECO:0000313" key="5">
    <source>
        <dbReference type="EMBL" id="HAE6051980.1"/>
    </source>
</evidence>
<dbReference type="PANTHER" id="PTHR33795">
    <property type="entry name" value="INSERTION ELEMENT IS150 PROTEIN INSJ"/>
    <property type="match status" value="1"/>
</dbReference>
<dbReference type="EMBL" id="DAAMJS010000002">
    <property type="protein sequence ID" value="HAC6946882.1"/>
    <property type="molecule type" value="Genomic_DNA"/>
</dbReference>
<dbReference type="InterPro" id="IPR052057">
    <property type="entry name" value="IS150/IS1296_orfA-like"/>
</dbReference>
<evidence type="ECO:0000313" key="7">
    <source>
        <dbReference type="EMBL" id="HAE7704309.1"/>
    </source>
</evidence>
<evidence type="ECO:0000313" key="6">
    <source>
        <dbReference type="EMBL" id="HAE7520135.1"/>
    </source>
</evidence>
<comment type="similarity">
    <text evidence="1">Belongs to the IS150/IS1296 orfA family.</text>
</comment>
<dbReference type="PANTHER" id="PTHR33795:SF1">
    <property type="entry name" value="INSERTION ELEMENT IS150 PROTEIN INSJ"/>
    <property type="match status" value="1"/>
</dbReference>
<dbReference type="Gene3D" id="1.10.10.10">
    <property type="entry name" value="Winged helix-like DNA-binding domain superfamily/Winged helix DNA-binding domain"/>
    <property type="match status" value="2"/>
</dbReference>
<proteinExistence type="inferred from homology"/>